<name>A0ABM7V949_9PROT</name>
<organism evidence="9 10">
    <name type="scientific">Candidatus Hydrogenosomobacter endosymbioticus</name>
    <dbReference type="NCBI Taxonomy" id="2558174"/>
    <lineage>
        <taxon>Bacteria</taxon>
        <taxon>Pseudomonadati</taxon>
        <taxon>Pseudomonadota</taxon>
        <taxon>Alphaproteobacteria</taxon>
        <taxon>Holosporales</taxon>
        <taxon>Holosporaceae</taxon>
        <taxon>Candidatus Hydrogenosomobacter</taxon>
    </lineage>
</organism>
<evidence type="ECO:0000256" key="3">
    <source>
        <dbReference type="ARBA" id="ARBA00022723"/>
    </source>
</evidence>
<dbReference type="Proteomes" id="UP001320209">
    <property type="component" value="Chromosome"/>
</dbReference>
<dbReference type="InterPro" id="IPR016047">
    <property type="entry name" value="M23ase_b-sheet_dom"/>
</dbReference>
<dbReference type="Gene3D" id="3.10.450.350">
    <property type="match status" value="1"/>
</dbReference>
<dbReference type="InterPro" id="IPR050570">
    <property type="entry name" value="Cell_wall_metabolism_enzyme"/>
</dbReference>
<proteinExistence type="predicted"/>
<sequence>MRRALLNRLFNETVITFFMICTYIWGLVYFYSRSGELSSKHKFCDNEDIELIDVEKYRKEIYETYDSIMGIKGQKHRNFKRVVEESHDLECGESVSDFLISMGLPRDQVYSSVSALSSKLDMRFIKAGQEVSVSYECFQNRRGASEKRLLSVEIKPEIAFSLRVFRDKNGKYLCKKIKTTISSEYVRIDGKVRKNIYKDMIKAGADPAVVSEFIKAFSYDVNFQLDLQPGDLFAVLYKEIVDKDSGVRQPCGIMCAKITVSGREYRLYKHRPSGAPKAVFYNQCGVSNQKVFLKTPVDGARLSSRFGKRKHPILSYTKLHKGVDFAAPIGTPIMAAGDGVIEKMCFFGAYGNYILIRHGGGYQTAYAHVSSYAKGMRVGKIVRQGQKIAFIGATGRTTGPHLHFEVLRGGKHIDPTSVKMASLCSLSGKQLLEFREYARRISEIYIRTKPYCE</sequence>
<protein>
    <recommendedName>
        <fullName evidence="8">M23ase beta-sheet core domain-containing protein</fullName>
    </recommendedName>
</protein>
<keyword evidence="5" id="KW-0862">Zinc</keyword>
<dbReference type="SUPFAM" id="SSF51261">
    <property type="entry name" value="Duplicated hybrid motif"/>
    <property type="match status" value="1"/>
</dbReference>
<evidence type="ECO:0000259" key="8">
    <source>
        <dbReference type="Pfam" id="PF01551"/>
    </source>
</evidence>
<evidence type="ECO:0000256" key="7">
    <source>
        <dbReference type="SAM" id="Phobius"/>
    </source>
</evidence>
<dbReference type="EMBL" id="AP025225">
    <property type="protein sequence ID" value="BDB96307.1"/>
    <property type="molecule type" value="Genomic_DNA"/>
</dbReference>
<dbReference type="Gene3D" id="2.70.70.10">
    <property type="entry name" value="Glucose Permease (Domain IIA)"/>
    <property type="match status" value="1"/>
</dbReference>
<keyword evidence="3" id="KW-0479">Metal-binding</keyword>
<feature type="domain" description="M23ase beta-sheet core" evidence="8">
    <location>
        <begin position="319"/>
        <end position="415"/>
    </location>
</feature>
<accession>A0ABM7V949</accession>
<evidence type="ECO:0000313" key="9">
    <source>
        <dbReference type="EMBL" id="BDB96307.1"/>
    </source>
</evidence>
<dbReference type="CDD" id="cd12797">
    <property type="entry name" value="M23_peptidase"/>
    <property type="match status" value="1"/>
</dbReference>
<keyword evidence="7" id="KW-1133">Transmembrane helix</keyword>
<dbReference type="InterPro" id="IPR011055">
    <property type="entry name" value="Dup_hybrid_motif"/>
</dbReference>
<keyword evidence="6" id="KW-0482">Metalloprotease</keyword>
<dbReference type="PANTHER" id="PTHR21666">
    <property type="entry name" value="PEPTIDASE-RELATED"/>
    <property type="match status" value="1"/>
</dbReference>
<evidence type="ECO:0000256" key="6">
    <source>
        <dbReference type="ARBA" id="ARBA00023049"/>
    </source>
</evidence>
<keyword evidence="7" id="KW-0472">Membrane</keyword>
<feature type="transmembrane region" description="Helical" evidence="7">
    <location>
        <begin position="12"/>
        <end position="32"/>
    </location>
</feature>
<evidence type="ECO:0000256" key="1">
    <source>
        <dbReference type="ARBA" id="ARBA00001947"/>
    </source>
</evidence>
<evidence type="ECO:0000256" key="2">
    <source>
        <dbReference type="ARBA" id="ARBA00022670"/>
    </source>
</evidence>
<evidence type="ECO:0000256" key="4">
    <source>
        <dbReference type="ARBA" id="ARBA00022801"/>
    </source>
</evidence>
<gene>
    <name evidence="9" type="ORF">HYD_4400</name>
</gene>
<evidence type="ECO:0000313" key="10">
    <source>
        <dbReference type="Proteomes" id="UP001320209"/>
    </source>
</evidence>
<keyword evidence="4" id="KW-0378">Hydrolase</keyword>
<dbReference type="PANTHER" id="PTHR21666:SF288">
    <property type="entry name" value="CELL DIVISION PROTEIN YTFB"/>
    <property type="match status" value="1"/>
</dbReference>
<comment type="cofactor">
    <cofactor evidence="1">
        <name>Zn(2+)</name>
        <dbReference type="ChEBI" id="CHEBI:29105"/>
    </cofactor>
</comment>
<keyword evidence="7" id="KW-0812">Transmembrane</keyword>
<keyword evidence="10" id="KW-1185">Reference proteome</keyword>
<dbReference type="Pfam" id="PF01551">
    <property type="entry name" value="Peptidase_M23"/>
    <property type="match status" value="1"/>
</dbReference>
<keyword evidence="2" id="KW-0645">Protease</keyword>
<reference evidence="9" key="1">
    <citation type="submission" date="2021-10" db="EMBL/GenBank/DDBJ databases">
        <title>Genome Sequence of The Candidatus Hydrogeosomobacter endosymbioticus, an Intracellular Bacterial Symbiont of the Anaerobic Ciliate GW7.</title>
        <authorList>
            <person name="Shiohama Y."/>
            <person name="Shinzato N."/>
        </authorList>
    </citation>
    <scope>NUCLEOTIDE SEQUENCE [LARGE SCALE GENOMIC DNA]</scope>
    <source>
        <strain evidence="9">200920</strain>
    </source>
</reference>
<evidence type="ECO:0000256" key="5">
    <source>
        <dbReference type="ARBA" id="ARBA00022833"/>
    </source>
</evidence>